<dbReference type="STRING" id="1247936.BN2475_340044"/>
<sequence length="65" mass="7350">MHNESADVSRDCGFGADAISCLVRAHNLASQRTHRTLLYAALELRFGIEARLHEFRDANKVQGYF</sequence>
<name>A0A1N7S3M6_9BURK</name>
<accession>A0A1N7S3M6</accession>
<evidence type="ECO:0000313" key="2">
    <source>
        <dbReference type="Proteomes" id="UP000187012"/>
    </source>
</evidence>
<evidence type="ECO:0000313" key="1">
    <source>
        <dbReference type="EMBL" id="SIT42003.1"/>
    </source>
</evidence>
<gene>
    <name evidence="1" type="ORF">BN2475_340044</name>
</gene>
<organism evidence="1 2">
    <name type="scientific">Paraburkholderia ribeironis</name>
    <dbReference type="NCBI Taxonomy" id="1247936"/>
    <lineage>
        <taxon>Bacteria</taxon>
        <taxon>Pseudomonadati</taxon>
        <taxon>Pseudomonadota</taxon>
        <taxon>Betaproteobacteria</taxon>
        <taxon>Burkholderiales</taxon>
        <taxon>Burkholderiaceae</taxon>
        <taxon>Paraburkholderia</taxon>
    </lineage>
</organism>
<keyword evidence="2" id="KW-1185">Reference proteome</keyword>
<reference evidence="1 2" key="1">
    <citation type="submission" date="2016-12" db="EMBL/GenBank/DDBJ databases">
        <authorList>
            <person name="Song W.-J."/>
            <person name="Kurnit D.M."/>
        </authorList>
    </citation>
    <scope>NUCLEOTIDE SEQUENCE [LARGE SCALE GENOMIC DNA]</scope>
    <source>
        <strain evidence="1 2">STM7296</strain>
    </source>
</reference>
<dbReference type="Proteomes" id="UP000187012">
    <property type="component" value="Unassembled WGS sequence"/>
</dbReference>
<protein>
    <submittedName>
        <fullName evidence="1">Uncharacterized protein</fullName>
    </submittedName>
</protein>
<dbReference type="AlphaFoldDB" id="A0A1N7S3M6"/>
<dbReference type="EMBL" id="CYGX02000034">
    <property type="protein sequence ID" value="SIT42003.1"/>
    <property type="molecule type" value="Genomic_DNA"/>
</dbReference>
<proteinExistence type="predicted"/>